<evidence type="ECO:0000313" key="2">
    <source>
        <dbReference type="Proteomes" id="UP000054776"/>
    </source>
</evidence>
<sequence length="45" mass="5224">MYNGNYSGHLRNYSVLQNSFMLRASNFVSIKEKKTGIVHENSFQI</sequence>
<proteinExistence type="predicted"/>
<accession>A0A0V0YSJ0</accession>
<evidence type="ECO:0000313" key="1">
    <source>
        <dbReference type="EMBL" id="KRY03303.1"/>
    </source>
</evidence>
<protein>
    <submittedName>
        <fullName evidence="1">Uncharacterized protein</fullName>
    </submittedName>
</protein>
<keyword evidence="2" id="KW-1185">Reference proteome</keyword>
<comment type="caution">
    <text evidence="1">The sequence shown here is derived from an EMBL/GenBank/DDBJ whole genome shotgun (WGS) entry which is preliminary data.</text>
</comment>
<name>A0A0V0YSJ0_TRISP</name>
<dbReference type="Proteomes" id="UP000054776">
    <property type="component" value="Unassembled WGS sequence"/>
</dbReference>
<dbReference type="EMBL" id="JYDH01005293">
    <property type="protein sequence ID" value="KRY03303.1"/>
    <property type="molecule type" value="Genomic_DNA"/>
</dbReference>
<gene>
    <name evidence="1" type="ORF">T01_7943</name>
</gene>
<dbReference type="InParanoid" id="A0A0V0YSJ0"/>
<dbReference type="AlphaFoldDB" id="A0A0V0YSJ0"/>
<dbReference type="OrthoDB" id="5929083at2759"/>
<organism evidence="1 2">
    <name type="scientific">Trichinella spiralis</name>
    <name type="common">Trichina worm</name>
    <dbReference type="NCBI Taxonomy" id="6334"/>
    <lineage>
        <taxon>Eukaryota</taxon>
        <taxon>Metazoa</taxon>
        <taxon>Ecdysozoa</taxon>
        <taxon>Nematoda</taxon>
        <taxon>Enoplea</taxon>
        <taxon>Dorylaimia</taxon>
        <taxon>Trichinellida</taxon>
        <taxon>Trichinellidae</taxon>
        <taxon>Trichinella</taxon>
    </lineage>
</organism>
<reference evidence="1 2" key="1">
    <citation type="submission" date="2015-01" db="EMBL/GenBank/DDBJ databases">
        <title>Evolution of Trichinella species and genotypes.</title>
        <authorList>
            <person name="Korhonen P.K."/>
            <person name="Edoardo P."/>
            <person name="Giuseppe L.R."/>
            <person name="Gasser R.B."/>
        </authorList>
    </citation>
    <scope>NUCLEOTIDE SEQUENCE [LARGE SCALE GENOMIC DNA]</scope>
    <source>
        <strain evidence="1">ISS3</strain>
    </source>
</reference>